<reference evidence="2 3" key="1">
    <citation type="submission" date="2022-01" db="EMBL/GenBank/DDBJ databases">
        <title>Alkalihalobacillus sp. EGI L200015, a novel bacterium isolated from a salt lake sediment.</title>
        <authorList>
            <person name="Gao L."/>
            <person name="Fang B.-Z."/>
            <person name="Li W.-J."/>
        </authorList>
    </citation>
    <scope>NUCLEOTIDE SEQUENCE [LARGE SCALE GENOMIC DNA]</scope>
    <source>
        <strain evidence="2 3">KCTC 12718</strain>
    </source>
</reference>
<keyword evidence="1" id="KW-0812">Transmembrane</keyword>
<evidence type="ECO:0000256" key="1">
    <source>
        <dbReference type="SAM" id="Phobius"/>
    </source>
</evidence>
<dbReference type="Pfam" id="PF11118">
    <property type="entry name" value="DUF2627"/>
    <property type="match status" value="1"/>
</dbReference>
<feature type="transmembrane region" description="Helical" evidence="1">
    <location>
        <begin position="44"/>
        <end position="63"/>
    </location>
</feature>
<proteinExistence type="predicted"/>
<comment type="caution">
    <text evidence="2">The sequence shown here is derived from an EMBL/GenBank/DDBJ whole genome shotgun (WGS) entry which is preliminary data.</text>
</comment>
<dbReference type="EMBL" id="JAKIJS010000001">
    <property type="protein sequence ID" value="MCF6137838.1"/>
    <property type="molecule type" value="Genomic_DNA"/>
</dbReference>
<name>A0ABS9H1X6_9BACL</name>
<accession>A0ABS9H1X6</accession>
<keyword evidence="1" id="KW-0472">Membrane</keyword>
<keyword evidence="1" id="KW-1133">Transmembrane helix</keyword>
<evidence type="ECO:0000313" key="2">
    <source>
        <dbReference type="EMBL" id="MCF6137838.1"/>
    </source>
</evidence>
<sequence length="82" mass="9111">MIRIIALLILVIPGMGGVLGIKLIRDALFGVVHPLFPNFVVELIAGILLFLIGFGFVGGFIFYRDRKRNNVQPRFRKKGGNS</sequence>
<organism evidence="2 3">
    <name type="scientific">Pseudalkalibacillus berkeleyi</name>
    <dbReference type="NCBI Taxonomy" id="1069813"/>
    <lineage>
        <taxon>Bacteria</taxon>
        <taxon>Bacillati</taxon>
        <taxon>Bacillota</taxon>
        <taxon>Bacilli</taxon>
        <taxon>Bacillales</taxon>
        <taxon>Fictibacillaceae</taxon>
        <taxon>Pseudalkalibacillus</taxon>
    </lineage>
</organism>
<keyword evidence="3" id="KW-1185">Reference proteome</keyword>
<gene>
    <name evidence="2" type="ORF">L2716_08855</name>
</gene>
<dbReference type="RefSeq" id="WP_236333771.1">
    <property type="nucleotide sequence ID" value="NZ_JAKIJS010000001.1"/>
</dbReference>
<evidence type="ECO:0000313" key="3">
    <source>
        <dbReference type="Proteomes" id="UP001649381"/>
    </source>
</evidence>
<dbReference type="InterPro" id="IPR020138">
    <property type="entry name" value="Uncharacterised_YqzF"/>
</dbReference>
<protein>
    <submittedName>
        <fullName evidence="2">DUF2627 domain-containing protein</fullName>
    </submittedName>
</protein>
<dbReference type="Proteomes" id="UP001649381">
    <property type="component" value="Unassembled WGS sequence"/>
</dbReference>